<evidence type="ECO:0000313" key="2">
    <source>
        <dbReference type="Proteomes" id="UP000644875"/>
    </source>
</evidence>
<dbReference type="PIRSF" id="PIRSF031611">
    <property type="entry name" value="Competence_ComGF"/>
    <property type="match status" value="1"/>
</dbReference>
<dbReference type="Proteomes" id="UP000644875">
    <property type="component" value="Unassembled WGS sequence"/>
</dbReference>
<dbReference type="RefSeq" id="WP_199568117.1">
    <property type="nucleotide sequence ID" value="NZ_JAENBP010000007.1"/>
</dbReference>
<dbReference type="NCBIfam" id="NF041002">
    <property type="entry name" value="pilin_ComGF"/>
    <property type="match status" value="1"/>
</dbReference>
<proteinExistence type="predicted"/>
<evidence type="ECO:0000313" key="1">
    <source>
        <dbReference type="EMBL" id="MBJ8350201.1"/>
    </source>
</evidence>
<protein>
    <submittedName>
        <fullName evidence="1">Competence protein ComGF</fullName>
    </submittedName>
</protein>
<gene>
    <name evidence="1" type="ORF">JHK64_06090</name>
</gene>
<dbReference type="EMBL" id="JAENBP010000007">
    <property type="protein sequence ID" value="MBJ8350201.1"/>
    <property type="molecule type" value="Genomic_DNA"/>
</dbReference>
<sequence>MLKNKVKAFTLLECLVSLLVIAGSLTIYQGLTKSLNSHITHLSTHDDEEWLLFCQQLRKEWEGSHFEKIENHKLYLTKNQKTLAFGKYKKDDFRKTSASGRGYQPMIYQVKEVAIEKREQIVTLRLTFNDGQERSFVYAFKEKS</sequence>
<reference evidence="1 2" key="1">
    <citation type="journal article" date="2021" name="Int. J. Syst. Evol. Microbiol.">
        <title>Streptococcus vicugnae sp. nov., isolated from faeces of alpacas (Vicugna pacos) and cattle (Bos taurus), Streptococcus zalophi sp. nov., and Streptococcus pacificus sp. nov., isolated from respiratory tract of California sea lions (Zalophus californianus).</title>
        <authorList>
            <person name="Volokhov D.V."/>
            <person name="Zagorodnyaya T.A."/>
            <person name="Shen Z."/>
            <person name="Blom J."/>
            <person name="Furtak V.A."/>
            <person name="Eisenberg T."/>
            <person name="Fan P."/>
            <person name="Jeong K.C."/>
            <person name="Gao Y."/>
            <person name="Zhang S."/>
            <person name="Amselle M."/>
        </authorList>
    </citation>
    <scope>NUCLEOTIDE SEQUENCE [LARGE SCALE GENOMIC DNA]</scope>
    <source>
        <strain evidence="2">CSL7508-lung</strain>
    </source>
</reference>
<comment type="caution">
    <text evidence="1">The sequence shown here is derived from an EMBL/GenBank/DDBJ whole genome shotgun (WGS) entry which is preliminary data.</text>
</comment>
<organism evidence="1 2">
    <name type="scientific">Streptococcus zalophi</name>
    <dbReference type="NCBI Taxonomy" id="640031"/>
    <lineage>
        <taxon>Bacteria</taxon>
        <taxon>Bacillati</taxon>
        <taxon>Bacillota</taxon>
        <taxon>Bacilli</taxon>
        <taxon>Lactobacillales</taxon>
        <taxon>Streptococcaceae</taxon>
        <taxon>Streptococcus</taxon>
    </lineage>
</organism>
<keyword evidence="2" id="KW-1185">Reference proteome</keyword>
<accession>A0A934PAI2</accession>
<name>A0A934PAI2_9STRE</name>
<dbReference type="Pfam" id="PF15980">
    <property type="entry name" value="ComGF"/>
    <property type="match status" value="1"/>
</dbReference>
<dbReference type="AlphaFoldDB" id="A0A934PAI2"/>
<dbReference type="InterPro" id="IPR016977">
    <property type="entry name" value="ComGF"/>
</dbReference>